<feature type="transmembrane region" description="Helical" evidence="6">
    <location>
        <begin position="80"/>
        <end position="98"/>
    </location>
</feature>
<evidence type="ECO:0000259" key="7">
    <source>
        <dbReference type="Pfam" id="PF01545"/>
    </source>
</evidence>
<proteinExistence type="predicted"/>
<feature type="transmembrane region" description="Helical" evidence="6">
    <location>
        <begin position="12"/>
        <end position="34"/>
    </location>
</feature>
<dbReference type="InterPro" id="IPR027469">
    <property type="entry name" value="Cation_efflux_TMD_sf"/>
</dbReference>
<keyword evidence="5 6" id="KW-0472">Membrane</keyword>
<dbReference type="EMBL" id="JARYGZ010000004">
    <property type="protein sequence ID" value="MDH7640831.1"/>
    <property type="molecule type" value="Genomic_DNA"/>
</dbReference>
<gene>
    <name evidence="8" type="ORF">QGN17_19010</name>
</gene>
<keyword evidence="2" id="KW-0813">Transport</keyword>
<dbReference type="InterPro" id="IPR058533">
    <property type="entry name" value="Cation_efflux_TM"/>
</dbReference>
<evidence type="ECO:0000256" key="1">
    <source>
        <dbReference type="ARBA" id="ARBA00004141"/>
    </source>
</evidence>
<evidence type="ECO:0000313" key="8">
    <source>
        <dbReference type="EMBL" id="MDH7640831.1"/>
    </source>
</evidence>
<evidence type="ECO:0000256" key="3">
    <source>
        <dbReference type="ARBA" id="ARBA00022692"/>
    </source>
</evidence>
<evidence type="ECO:0000256" key="5">
    <source>
        <dbReference type="ARBA" id="ARBA00023136"/>
    </source>
</evidence>
<keyword evidence="4 6" id="KW-1133">Transmembrane helix</keyword>
<dbReference type="Gene3D" id="1.20.1510.10">
    <property type="entry name" value="Cation efflux protein transmembrane domain"/>
    <property type="match status" value="1"/>
</dbReference>
<dbReference type="NCBIfam" id="TIGR01297">
    <property type="entry name" value="CDF"/>
    <property type="match status" value="1"/>
</dbReference>
<dbReference type="InterPro" id="IPR002524">
    <property type="entry name" value="Cation_efflux"/>
</dbReference>
<dbReference type="Proteomes" id="UP001160625">
    <property type="component" value="Unassembled WGS sequence"/>
</dbReference>
<dbReference type="Pfam" id="PF01545">
    <property type="entry name" value="Cation_efflux"/>
    <property type="match status" value="1"/>
</dbReference>
<dbReference type="PANTHER" id="PTHR13414">
    <property type="entry name" value="HUEL-CATION TRANSPORTER"/>
    <property type="match status" value="1"/>
</dbReference>
<organism evidence="8 9">
    <name type="scientific">Sphingomonas oryzagri</name>
    <dbReference type="NCBI Taxonomy" id="3042314"/>
    <lineage>
        <taxon>Bacteria</taxon>
        <taxon>Pseudomonadati</taxon>
        <taxon>Pseudomonadota</taxon>
        <taxon>Alphaproteobacteria</taxon>
        <taxon>Sphingomonadales</taxon>
        <taxon>Sphingomonadaceae</taxon>
        <taxon>Sphingomonas</taxon>
    </lineage>
</organism>
<dbReference type="SUPFAM" id="SSF161111">
    <property type="entry name" value="Cation efflux protein transmembrane domain-like"/>
    <property type="match status" value="1"/>
</dbReference>
<feature type="transmembrane region" description="Helical" evidence="6">
    <location>
        <begin position="40"/>
        <end position="59"/>
    </location>
</feature>
<keyword evidence="3 6" id="KW-0812">Transmembrane</keyword>
<feature type="transmembrane region" description="Helical" evidence="6">
    <location>
        <begin position="197"/>
        <end position="215"/>
    </location>
</feature>
<evidence type="ECO:0000256" key="6">
    <source>
        <dbReference type="SAM" id="Phobius"/>
    </source>
</evidence>
<feature type="domain" description="Cation efflux protein transmembrane" evidence="7">
    <location>
        <begin position="14"/>
        <end position="221"/>
    </location>
</feature>
<accession>A0ABT6N6W0</accession>
<comment type="caution">
    <text evidence="8">The sequence shown here is derived from an EMBL/GenBank/DDBJ whole genome shotgun (WGS) entry which is preliminary data.</text>
</comment>
<feature type="transmembrane region" description="Helical" evidence="6">
    <location>
        <begin position="162"/>
        <end position="185"/>
    </location>
</feature>
<sequence>MSGDSPHGESKLVLLMALAANLGIAVAKFVAAGITGSAAMLTEGFHSVVDSLNQILLLYGQKRAARPADDLHPAGYGRELYFWSFVVAILIFATGAGLSMYEGITHLRDPEPPQDATVAYIVLAVSILLEGGSWWTAMRAFSKSKGDQGWWEAIRRSKDPPAFIVLFEDSAAMAGLIIAGIGIWLSHVTNDGRWDGIASIAIGAVLGVVAILLARESKELLIGERAEPALIEAIRAAIAGRPEVTRIGQVVTLHLGPRSVFVGCDVDFVDAVPAGAVERMIAEIEAELRASWPEIGSLYIKPKAMVNATN</sequence>
<keyword evidence="9" id="KW-1185">Reference proteome</keyword>
<evidence type="ECO:0000256" key="4">
    <source>
        <dbReference type="ARBA" id="ARBA00022989"/>
    </source>
</evidence>
<dbReference type="SUPFAM" id="SSF160240">
    <property type="entry name" value="Cation efflux protein cytoplasmic domain-like"/>
    <property type="match status" value="1"/>
</dbReference>
<dbReference type="RefSeq" id="WP_281046182.1">
    <property type="nucleotide sequence ID" value="NZ_JARYGZ010000004.1"/>
</dbReference>
<dbReference type="Gene3D" id="3.30.70.1350">
    <property type="entry name" value="Cation efflux protein, cytoplasmic domain"/>
    <property type="match status" value="1"/>
</dbReference>
<evidence type="ECO:0000256" key="2">
    <source>
        <dbReference type="ARBA" id="ARBA00022448"/>
    </source>
</evidence>
<dbReference type="InterPro" id="IPR036837">
    <property type="entry name" value="Cation_efflux_CTD_sf"/>
</dbReference>
<protein>
    <submittedName>
        <fullName evidence="8">Cation diffusion facilitator family transporter</fullName>
    </submittedName>
</protein>
<feature type="transmembrane region" description="Helical" evidence="6">
    <location>
        <begin position="118"/>
        <end position="141"/>
    </location>
</feature>
<dbReference type="PANTHER" id="PTHR13414:SF9">
    <property type="entry name" value="PROTON-COUPLED ZINC ANTIPORTER SLC30A9, MITOCHONDRIAL"/>
    <property type="match status" value="1"/>
</dbReference>
<dbReference type="InterPro" id="IPR040177">
    <property type="entry name" value="SLC30A9"/>
</dbReference>
<comment type="subcellular location">
    <subcellularLocation>
        <location evidence="1">Membrane</location>
        <topology evidence="1">Multi-pass membrane protein</topology>
    </subcellularLocation>
</comment>
<reference evidence="8" key="1">
    <citation type="submission" date="2023-04" db="EMBL/GenBank/DDBJ databases">
        <title>Sphingomonas sp. MAHUQ-71 isolated from rice field.</title>
        <authorList>
            <person name="Huq M.A."/>
        </authorList>
    </citation>
    <scope>NUCLEOTIDE SEQUENCE</scope>
    <source>
        <strain evidence="8">MAHUQ-71</strain>
    </source>
</reference>
<name>A0ABT6N6W0_9SPHN</name>
<evidence type="ECO:0000313" key="9">
    <source>
        <dbReference type="Proteomes" id="UP001160625"/>
    </source>
</evidence>